<reference evidence="20" key="1">
    <citation type="submission" date="2012-06" db="EMBL/GenBank/DDBJ databases">
        <title>Mitogenomics of the Coleoptera under dense taxon sampling.</title>
        <authorList>
            <person name="Timmermans M.J.T.N."/>
            <person name="Lim J."/>
            <person name="Dodsworth S."/>
            <person name="Haran J."/>
            <person name="Ahrens D."/>
            <person name="Bocak L."/>
            <person name="London A."/>
            <person name="Culverwell L."/>
            <person name="Vogler A.P."/>
        </authorList>
    </citation>
    <scope>NUCLEOTIDE SEQUENCE</scope>
</reference>
<keyword evidence="10 17" id="KW-0249">Electron transport</keyword>
<accession>A0A0S2MPF5</accession>
<feature type="transmembrane region" description="Helical" evidence="17">
    <location>
        <begin position="54"/>
        <end position="71"/>
    </location>
</feature>
<evidence type="ECO:0000256" key="9">
    <source>
        <dbReference type="ARBA" id="ARBA00022967"/>
    </source>
</evidence>
<comment type="similarity">
    <text evidence="3 17">Belongs to the complex I subunit 4 family.</text>
</comment>
<keyword evidence="7 17" id="KW-0679">Respiratory chain</keyword>
<comment type="subcellular location">
    <subcellularLocation>
        <location evidence="2 17">Mitochondrion membrane</location>
        <topology evidence="2 17">Multi-pass membrane protein</topology>
    </subcellularLocation>
</comment>
<dbReference type="EMBL" id="JX412767">
    <property type="protein sequence ID" value="ALO76600.1"/>
    <property type="molecule type" value="Genomic_DNA"/>
</dbReference>
<dbReference type="Pfam" id="PF01059">
    <property type="entry name" value="Oxidored_q5_N"/>
    <property type="match status" value="1"/>
</dbReference>
<geneLocation type="mitochondrion" evidence="20"/>
<dbReference type="EC" id="7.1.1.2" evidence="4 17"/>
<dbReference type="GO" id="GO:0003954">
    <property type="term" value="F:NADH dehydrogenase activity"/>
    <property type="evidence" value="ECO:0007669"/>
    <property type="project" value="TreeGrafter"/>
</dbReference>
<evidence type="ECO:0000256" key="4">
    <source>
        <dbReference type="ARBA" id="ARBA00012944"/>
    </source>
</evidence>
<evidence type="ECO:0000256" key="7">
    <source>
        <dbReference type="ARBA" id="ARBA00022660"/>
    </source>
</evidence>
<feature type="transmembrane region" description="Helical" evidence="17">
    <location>
        <begin position="180"/>
        <end position="201"/>
    </location>
</feature>
<comment type="function">
    <text evidence="1">Core subunit of the mitochondrial membrane respiratory chain NADH dehydrogenase (Complex I) that is believed to belong to the minimal assembly required for catalysis. Complex I functions in the transfer of electrons from NADH to the respiratory chain. The immediate electron acceptor for the enzyme is believed to be ubiquinone.</text>
</comment>
<evidence type="ECO:0000256" key="2">
    <source>
        <dbReference type="ARBA" id="ARBA00004225"/>
    </source>
</evidence>
<evidence type="ECO:0000256" key="1">
    <source>
        <dbReference type="ARBA" id="ARBA00003257"/>
    </source>
</evidence>
<feature type="transmembrane region" description="Helical" evidence="17">
    <location>
        <begin position="213"/>
        <end position="232"/>
    </location>
</feature>
<evidence type="ECO:0000256" key="15">
    <source>
        <dbReference type="ARBA" id="ARBA00023136"/>
    </source>
</evidence>
<evidence type="ECO:0000256" key="5">
    <source>
        <dbReference type="ARBA" id="ARBA00021006"/>
    </source>
</evidence>
<dbReference type="GO" id="GO:0008137">
    <property type="term" value="F:NADH dehydrogenase (ubiquinone) activity"/>
    <property type="evidence" value="ECO:0007669"/>
    <property type="project" value="UniProtKB-UniRule"/>
</dbReference>
<keyword evidence="6 17" id="KW-0813">Transport</keyword>
<feature type="transmembrane region" description="Helical" evidence="17">
    <location>
        <begin position="83"/>
        <end position="102"/>
    </location>
</feature>
<evidence type="ECO:0000256" key="14">
    <source>
        <dbReference type="ARBA" id="ARBA00023128"/>
    </source>
</evidence>
<evidence type="ECO:0000259" key="19">
    <source>
        <dbReference type="Pfam" id="PF01059"/>
    </source>
</evidence>
<dbReference type="GO" id="GO:0015990">
    <property type="term" value="P:electron transport coupled proton transport"/>
    <property type="evidence" value="ECO:0007669"/>
    <property type="project" value="TreeGrafter"/>
</dbReference>
<protein>
    <recommendedName>
        <fullName evidence="5 17">NADH-ubiquinone oxidoreductase chain 4</fullName>
        <ecNumber evidence="4 17">7.1.1.2</ecNumber>
    </recommendedName>
</protein>
<organism evidence="20">
    <name type="scientific">Coccidula rufa</name>
    <dbReference type="NCBI Taxonomy" id="115345"/>
    <lineage>
        <taxon>Eukaryota</taxon>
        <taxon>Metazoa</taxon>
        <taxon>Ecdysozoa</taxon>
        <taxon>Arthropoda</taxon>
        <taxon>Hexapoda</taxon>
        <taxon>Insecta</taxon>
        <taxon>Pterygota</taxon>
        <taxon>Neoptera</taxon>
        <taxon>Endopterygota</taxon>
        <taxon>Coleoptera</taxon>
        <taxon>Polyphaga</taxon>
        <taxon>Cucujiformia</taxon>
        <taxon>Coccinelloidea</taxon>
        <taxon>Coccinellidae</taxon>
        <taxon>Coccidulinae</taxon>
        <taxon>Coccidulini</taxon>
        <taxon>Coccidula</taxon>
    </lineage>
</organism>
<feature type="domain" description="NADH:ubiquinone oxidoreductase chain 4 N-terminal" evidence="19">
    <location>
        <begin position="1"/>
        <end position="101"/>
    </location>
</feature>
<evidence type="ECO:0000256" key="10">
    <source>
        <dbReference type="ARBA" id="ARBA00022982"/>
    </source>
</evidence>
<dbReference type="InterPro" id="IPR003918">
    <property type="entry name" value="NADH_UbQ_OxRdtase"/>
</dbReference>
<feature type="domain" description="NADH:quinone oxidoreductase/Mrp antiporter transmembrane" evidence="18">
    <location>
        <begin position="104"/>
        <end position="385"/>
    </location>
</feature>
<dbReference type="Pfam" id="PF00361">
    <property type="entry name" value="Proton_antipo_M"/>
    <property type="match status" value="1"/>
</dbReference>
<evidence type="ECO:0000256" key="11">
    <source>
        <dbReference type="ARBA" id="ARBA00022989"/>
    </source>
</evidence>
<keyword evidence="8 17" id="KW-0812">Transmembrane</keyword>
<dbReference type="AlphaFoldDB" id="A0A0S2MPF5"/>
<comment type="catalytic activity">
    <reaction evidence="16 17">
        <text>a ubiquinone + NADH + 5 H(+)(in) = a ubiquinol + NAD(+) + 4 H(+)(out)</text>
        <dbReference type="Rhea" id="RHEA:29091"/>
        <dbReference type="Rhea" id="RHEA-COMP:9565"/>
        <dbReference type="Rhea" id="RHEA-COMP:9566"/>
        <dbReference type="ChEBI" id="CHEBI:15378"/>
        <dbReference type="ChEBI" id="CHEBI:16389"/>
        <dbReference type="ChEBI" id="CHEBI:17976"/>
        <dbReference type="ChEBI" id="CHEBI:57540"/>
        <dbReference type="ChEBI" id="CHEBI:57945"/>
        <dbReference type="EC" id="7.1.1.2"/>
    </reaction>
</comment>
<dbReference type="InterPro" id="IPR000260">
    <property type="entry name" value="NADH4_N"/>
</dbReference>
<keyword evidence="15 17" id="KW-0472">Membrane</keyword>
<feature type="transmembrane region" description="Helical" evidence="17">
    <location>
        <begin position="7"/>
        <end position="34"/>
    </location>
</feature>
<name>A0A0S2MPF5_9CUCU</name>
<keyword evidence="9" id="KW-1278">Translocase</keyword>
<gene>
    <name evidence="20" type="primary">nad4</name>
</gene>
<dbReference type="GO" id="GO:0042773">
    <property type="term" value="P:ATP synthesis coupled electron transport"/>
    <property type="evidence" value="ECO:0007669"/>
    <property type="project" value="InterPro"/>
</dbReference>
<evidence type="ECO:0000313" key="20">
    <source>
        <dbReference type="EMBL" id="ALO76600.1"/>
    </source>
</evidence>
<feature type="transmembrane region" description="Helical" evidence="17">
    <location>
        <begin position="108"/>
        <end position="130"/>
    </location>
</feature>
<sequence length="441" mass="51203">MVKFLMSLVFLTPLCFFYKFWLIQVVLIILSYLFLMSFSMNFFSFISMNFGIDLLSYFLVGLSLWICYLMLMASEKIFKLDDYMNLFSFMLMIMLVSLVMTFSSMNLFMFYLFFELSLIPILVIILGWGYQPERIQAGLYLFFYTLIGSLPLMLFIFYYYYNVNSLDYSFLNKNLNSLVFYFMMNMVFFVKVPMFVFHLWLPKAHVEAPVSGSMILAGVMLKLGGYGLMRFMNLFLEIGLKFNWFLLNLSLMGGFLISLVCIRQSDMKSLIAYSSVVHMGLMLGGVMTLNYWGLKGALIMMIAHGLCSSGLFVLVNLNYERVMSRNLYLNKGMLSVIPSLSLWWFLLVSSNMAAPPSMNLLGEIMLINSIVSYSSEFMLFLALISFFSAVYSLFLYSFSQHGKIFSGLKSFMTINVREFLLLFLHWFPLNFFILKGDCLIY</sequence>
<keyword evidence="12 17" id="KW-0520">NAD</keyword>
<dbReference type="GO" id="GO:0048039">
    <property type="term" value="F:ubiquinone binding"/>
    <property type="evidence" value="ECO:0007669"/>
    <property type="project" value="TreeGrafter"/>
</dbReference>
<feature type="transmembrane region" description="Helical" evidence="17">
    <location>
        <begin position="270"/>
        <end position="292"/>
    </location>
</feature>
<feature type="transmembrane region" description="Helical" evidence="17">
    <location>
        <begin position="419"/>
        <end position="436"/>
    </location>
</feature>
<dbReference type="PANTHER" id="PTHR43507:SF20">
    <property type="entry name" value="NADH-UBIQUINONE OXIDOREDUCTASE CHAIN 4"/>
    <property type="match status" value="1"/>
</dbReference>
<dbReference type="PANTHER" id="PTHR43507">
    <property type="entry name" value="NADH-UBIQUINONE OXIDOREDUCTASE CHAIN 4"/>
    <property type="match status" value="1"/>
</dbReference>
<evidence type="ECO:0000256" key="17">
    <source>
        <dbReference type="RuleBase" id="RU003297"/>
    </source>
</evidence>
<evidence type="ECO:0000259" key="18">
    <source>
        <dbReference type="Pfam" id="PF00361"/>
    </source>
</evidence>
<feature type="transmembrane region" description="Helical" evidence="17">
    <location>
        <begin position="244"/>
        <end position="263"/>
    </location>
</feature>
<proteinExistence type="inferred from homology"/>
<evidence type="ECO:0000256" key="16">
    <source>
        <dbReference type="ARBA" id="ARBA00049551"/>
    </source>
</evidence>
<evidence type="ECO:0000256" key="12">
    <source>
        <dbReference type="ARBA" id="ARBA00023027"/>
    </source>
</evidence>
<feature type="transmembrane region" description="Helical" evidence="17">
    <location>
        <begin position="298"/>
        <end position="319"/>
    </location>
</feature>
<dbReference type="GO" id="GO:0031966">
    <property type="term" value="C:mitochondrial membrane"/>
    <property type="evidence" value="ECO:0007669"/>
    <property type="project" value="UniProtKB-SubCell"/>
</dbReference>
<evidence type="ECO:0000256" key="13">
    <source>
        <dbReference type="ARBA" id="ARBA00023075"/>
    </source>
</evidence>
<keyword evidence="13 17" id="KW-0830">Ubiquinone</keyword>
<dbReference type="InterPro" id="IPR001750">
    <property type="entry name" value="ND/Mrp_TM"/>
</dbReference>
<evidence type="ECO:0000256" key="3">
    <source>
        <dbReference type="ARBA" id="ARBA00009025"/>
    </source>
</evidence>
<evidence type="ECO:0000256" key="6">
    <source>
        <dbReference type="ARBA" id="ARBA00022448"/>
    </source>
</evidence>
<dbReference type="PRINTS" id="PR01437">
    <property type="entry name" value="NUOXDRDTASE4"/>
</dbReference>
<keyword evidence="11 17" id="KW-1133">Transmembrane helix</keyword>
<comment type="function">
    <text evidence="17">Core subunit of the mitochondrial membrane respiratory chain NADH dehydrogenase (Complex I) which catalyzes electron transfer from NADH through the respiratory chain, using ubiquinone as an electron acceptor. Essential for the catalytic activity and assembly of complex I.</text>
</comment>
<evidence type="ECO:0000256" key="8">
    <source>
        <dbReference type="ARBA" id="ARBA00022692"/>
    </source>
</evidence>
<feature type="transmembrane region" description="Helical" evidence="17">
    <location>
        <begin position="377"/>
        <end position="398"/>
    </location>
</feature>
<keyword evidence="14 17" id="KW-0496">Mitochondrion</keyword>
<feature type="transmembrane region" description="Helical" evidence="17">
    <location>
        <begin position="137"/>
        <end position="160"/>
    </location>
</feature>